<comment type="caution">
    <text evidence="1">The sequence shown here is derived from an EMBL/GenBank/DDBJ whole genome shotgun (WGS) entry which is preliminary data.</text>
</comment>
<organism evidence="1 2">
    <name type="scientific">Pseudomonas umsongensis</name>
    <dbReference type="NCBI Taxonomy" id="198618"/>
    <lineage>
        <taxon>Bacteria</taxon>
        <taxon>Pseudomonadati</taxon>
        <taxon>Pseudomonadota</taxon>
        <taxon>Gammaproteobacteria</taxon>
        <taxon>Pseudomonadales</taxon>
        <taxon>Pseudomonadaceae</taxon>
        <taxon>Pseudomonas</taxon>
    </lineage>
</organism>
<keyword evidence="2" id="KW-1185">Reference proteome</keyword>
<name>A0ACC5M8B7_9PSED</name>
<dbReference type="Proteomes" id="UP000589818">
    <property type="component" value="Unassembled WGS sequence"/>
</dbReference>
<evidence type="ECO:0000313" key="1">
    <source>
        <dbReference type="EMBL" id="MBB2884836.1"/>
    </source>
</evidence>
<accession>A0ACC5M8B7</accession>
<dbReference type="EMBL" id="JACHVR010000001">
    <property type="protein sequence ID" value="MBB2884836.1"/>
    <property type="molecule type" value="Genomic_DNA"/>
</dbReference>
<proteinExistence type="predicted"/>
<sequence length="418" mass="48235">MKRPAWVGNLYCTTQKQDTDPMQAIRFLHSALAQALPTVHSRRLKTLMCCVSALLQGRRLTLTGLGRFMSGKAYPKHAIKRVDRLLGNRHLQTERSLFYWVMLRALLGSLRHPLILVDWSPIDAAGEFFLLHAAIPLAGRSFPIYESVHEREGCPKYQKRLLQTLAEMLPKNCVPILVADAGFRRPWIKAVEAQGWYYVGRVRNRDLYRNDAHTWLPVKNLYALASSSPKSLGRIEMTQSAPHFIHLYCVRHSAKGRKHQRVTGSIAKNKLSRQSANREREPWLLASNLPEDQWNPSRIVAIYKQRMQIEEGFRDVKSEHFGVGVTRHRSHCPRRIEVLLLISTLANYIICLTGLQAREAGHEHRFQSNSLKRRRVLSLWRLGLEYWRSGRGSNSRKTLERLERALRAEVHQQAQALE</sequence>
<evidence type="ECO:0000313" key="2">
    <source>
        <dbReference type="Proteomes" id="UP000589818"/>
    </source>
</evidence>
<protein>
    <submittedName>
        <fullName evidence="1">Uncharacterized protein</fullName>
    </submittedName>
</protein>
<gene>
    <name evidence="1" type="ORF">FHR69_000702</name>
</gene>
<reference evidence="1" key="1">
    <citation type="submission" date="2020-08" db="EMBL/GenBank/DDBJ databases">
        <title>Plant associated metagenomes--Microbial community diversity and host control of community assembly across model and emerging plant ecological genomics systems.</title>
        <authorList>
            <person name="Dangl J."/>
        </authorList>
    </citation>
    <scope>NUCLEOTIDE SEQUENCE</scope>
    <source>
        <strain evidence="1">KD5</strain>
    </source>
</reference>